<dbReference type="AlphaFoldDB" id="A0A828Z021"/>
<reference evidence="1 2" key="1">
    <citation type="submission" date="2012-10" db="EMBL/GenBank/DDBJ databases">
        <authorList>
            <person name="Harkins D.M."/>
            <person name="Durkin A.S."/>
            <person name="Brinkac L.M."/>
            <person name="Haft D.H."/>
            <person name="Selengut J.D."/>
            <person name="Sanka R."/>
            <person name="DePew J."/>
            <person name="Purushe J."/>
            <person name="Whelen A.C."/>
            <person name="Vinetz J.M."/>
            <person name="Sutton G.G."/>
            <person name="Nierman W.C."/>
            <person name="Fouts D.E."/>
        </authorList>
    </citation>
    <scope>NUCLEOTIDE SEQUENCE [LARGE SCALE GENOMIC DNA]</scope>
    <source>
        <strain evidence="1 2">2006001853</strain>
    </source>
</reference>
<gene>
    <name evidence="1" type="ORF">LEP1GSC036_3099</name>
</gene>
<protein>
    <submittedName>
        <fullName evidence="1">Uncharacterized protein</fullName>
    </submittedName>
</protein>
<dbReference type="Proteomes" id="UP000001338">
    <property type="component" value="Unassembled WGS sequence"/>
</dbReference>
<comment type="caution">
    <text evidence="1">The sequence shown here is derived from an EMBL/GenBank/DDBJ whole genome shotgun (WGS) entry which is preliminary data.</text>
</comment>
<sequence>MFLRISRFWIVFLFLNVCCSEMRSKDLISVENSVFFFKDELNSNEDSIRFEIKVTNQSKNPIPDLGVDNRSEFVNFYFNGKVENPLILYNGLEAIDGEKTIPPGLMQDFAWSQPLRFFSKGNEFTVQWEYRKIKSKILKVNVKNRSVETLK</sequence>
<name>A0A828Z021_9LEPT</name>
<proteinExistence type="predicted"/>
<accession>A0A828Z021</accession>
<evidence type="ECO:0000313" key="2">
    <source>
        <dbReference type="Proteomes" id="UP000001338"/>
    </source>
</evidence>
<evidence type="ECO:0000313" key="1">
    <source>
        <dbReference type="EMBL" id="EKR63104.1"/>
    </source>
</evidence>
<dbReference type="EMBL" id="AFLV02000062">
    <property type="protein sequence ID" value="EKR63104.1"/>
    <property type="molecule type" value="Genomic_DNA"/>
</dbReference>
<organism evidence="1 2">
    <name type="scientific">Leptospira weilii str. 2006001853</name>
    <dbReference type="NCBI Taxonomy" id="1001589"/>
    <lineage>
        <taxon>Bacteria</taxon>
        <taxon>Pseudomonadati</taxon>
        <taxon>Spirochaetota</taxon>
        <taxon>Spirochaetia</taxon>
        <taxon>Leptospirales</taxon>
        <taxon>Leptospiraceae</taxon>
        <taxon>Leptospira</taxon>
    </lineage>
</organism>